<sequence>MTLIKKLLLASVALMTLLAVSSAEARLPVDCEIPEPGMEQELRIECGGGGGYDPTPAETNRFLDQTYVDQLKSRCNGTELTQAECRDYRNYARGNCINNTEYNYAVQKNFAPVCNQFDPSKLIAVCRCGCFEVGTKISAREGKSNAITQVNVEALFNNEQKFDVLAFAETATMSNVHFDLEQIEDTTKGPEEKPLVIVHTESGIRIGLSEEHGVLLASGKMTVARNLQAGDDLVKEDGSTDKIVAIESGAENQMVYNLLTTAEEEQGHLVIANGLVMGDLYWQNILMSDMAKFKVRQ</sequence>
<dbReference type="OrthoDB" id="6303212at2"/>
<name>A0A0F4QIT9_9GAMM</name>
<evidence type="ECO:0008006" key="4">
    <source>
        <dbReference type="Google" id="ProtNLM"/>
    </source>
</evidence>
<accession>A0A0F4QIT9</accession>
<dbReference type="RefSeq" id="WP_046006537.1">
    <property type="nucleotide sequence ID" value="NZ_JXYA01000047.1"/>
</dbReference>
<proteinExistence type="predicted"/>
<dbReference type="AlphaFoldDB" id="A0A0F4QIT9"/>
<dbReference type="Gene3D" id="2.170.16.10">
    <property type="entry name" value="Hedgehog/Intein (Hint) domain"/>
    <property type="match status" value="1"/>
</dbReference>
<dbReference type="EMBL" id="JXYA01000047">
    <property type="protein sequence ID" value="KJZ06567.1"/>
    <property type="molecule type" value="Genomic_DNA"/>
</dbReference>
<feature type="signal peptide" evidence="1">
    <location>
        <begin position="1"/>
        <end position="25"/>
    </location>
</feature>
<gene>
    <name evidence="2" type="ORF">TW77_18920</name>
</gene>
<protein>
    <recommendedName>
        <fullName evidence="4">Hint domain-containing protein</fullName>
    </recommendedName>
</protein>
<evidence type="ECO:0000256" key="1">
    <source>
        <dbReference type="SAM" id="SignalP"/>
    </source>
</evidence>
<dbReference type="PATRIC" id="fig|43658.5.peg.4002"/>
<dbReference type="InterPro" id="IPR036844">
    <property type="entry name" value="Hint_dom_sf"/>
</dbReference>
<keyword evidence="1" id="KW-0732">Signal</keyword>
<reference evidence="2 3" key="1">
    <citation type="journal article" date="2015" name="BMC Genomics">
        <title>Genome mining reveals unlocked bioactive potential of marine Gram-negative bacteria.</title>
        <authorList>
            <person name="Machado H."/>
            <person name="Sonnenschein E.C."/>
            <person name="Melchiorsen J."/>
            <person name="Gram L."/>
        </authorList>
    </citation>
    <scope>NUCLEOTIDE SEQUENCE [LARGE SCALE GENOMIC DNA]</scope>
    <source>
        <strain evidence="2 3">S2471</strain>
    </source>
</reference>
<organism evidence="2 3">
    <name type="scientific">Pseudoalteromonas rubra</name>
    <dbReference type="NCBI Taxonomy" id="43658"/>
    <lineage>
        <taxon>Bacteria</taxon>
        <taxon>Pseudomonadati</taxon>
        <taxon>Pseudomonadota</taxon>
        <taxon>Gammaproteobacteria</taxon>
        <taxon>Alteromonadales</taxon>
        <taxon>Pseudoalteromonadaceae</taxon>
        <taxon>Pseudoalteromonas</taxon>
    </lineage>
</organism>
<evidence type="ECO:0000313" key="2">
    <source>
        <dbReference type="EMBL" id="KJZ06567.1"/>
    </source>
</evidence>
<keyword evidence="3" id="KW-1185">Reference proteome</keyword>
<comment type="caution">
    <text evidence="2">The sequence shown here is derived from an EMBL/GenBank/DDBJ whole genome shotgun (WGS) entry which is preliminary data.</text>
</comment>
<evidence type="ECO:0000313" key="3">
    <source>
        <dbReference type="Proteomes" id="UP000033452"/>
    </source>
</evidence>
<dbReference type="SUPFAM" id="SSF51294">
    <property type="entry name" value="Hedgehog/intein (Hint) domain"/>
    <property type="match status" value="1"/>
</dbReference>
<dbReference type="Proteomes" id="UP000033452">
    <property type="component" value="Unassembled WGS sequence"/>
</dbReference>
<feature type="chain" id="PRO_5002475336" description="Hint domain-containing protein" evidence="1">
    <location>
        <begin position="26"/>
        <end position="297"/>
    </location>
</feature>